<name>A0A4Z2G134_9TELE</name>
<feature type="compositionally biased region" description="Pro residues" evidence="1">
    <location>
        <begin position="19"/>
        <end position="31"/>
    </location>
</feature>
<evidence type="ECO:0000256" key="1">
    <source>
        <dbReference type="SAM" id="MobiDB-lite"/>
    </source>
</evidence>
<feature type="region of interest" description="Disordered" evidence="1">
    <location>
        <begin position="106"/>
        <end position="133"/>
    </location>
</feature>
<protein>
    <submittedName>
        <fullName evidence="2">Uncharacterized protein</fullName>
    </submittedName>
</protein>
<comment type="caution">
    <text evidence="2">The sequence shown here is derived from an EMBL/GenBank/DDBJ whole genome shotgun (WGS) entry which is preliminary data.</text>
</comment>
<organism evidence="2 3">
    <name type="scientific">Liparis tanakae</name>
    <name type="common">Tanaka's snailfish</name>
    <dbReference type="NCBI Taxonomy" id="230148"/>
    <lineage>
        <taxon>Eukaryota</taxon>
        <taxon>Metazoa</taxon>
        <taxon>Chordata</taxon>
        <taxon>Craniata</taxon>
        <taxon>Vertebrata</taxon>
        <taxon>Euteleostomi</taxon>
        <taxon>Actinopterygii</taxon>
        <taxon>Neopterygii</taxon>
        <taxon>Teleostei</taxon>
        <taxon>Neoteleostei</taxon>
        <taxon>Acanthomorphata</taxon>
        <taxon>Eupercaria</taxon>
        <taxon>Perciformes</taxon>
        <taxon>Cottioidei</taxon>
        <taxon>Cottales</taxon>
        <taxon>Liparidae</taxon>
        <taxon>Liparis</taxon>
    </lineage>
</organism>
<evidence type="ECO:0000313" key="3">
    <source>
        <dbReference type="Proteomes" id="UP000314294"/>
    </source>
</evidence>
<dbReference type="AlphaFoldDB" id="A0A4Z2G134"/>
<accession>A0A4Z2G134</accession>
<feature type="compositionally biased region" description="Low complexity" evidence="1">
    <location>
        <begin position="107"/>
        <end position="127"/>
    </location>
</feature>
<keyword evidence="3" id="KW-1185">Reference proteome</keyword>
<gene>
    <name evidence="2" type="ORF">EYF80_043228</name>
</gene>
<feature type="compositionally biased region" description="Basic residues" evidence="1">
    <location>
        <begin position="57"/>
        <end position="67"/>
    </location>
</feature>
<reference evidence="2 3" key="1">
    <citation type="submission" date="2019-03" db="EMBL/GenBank/DDBJ databases">
        <title>First draft genome of Liparis tanakae, snailfish: a comprehensive survey of snailfish specific genes.</title>
        <authorList>
            <person name="Kim W."/>
            <person name="Song I."/>
            <person name="Jeong J.-H."/>
            <person name="Kim D."/>
            <person name="Kim S."/>
            <person name="Ryu S."/>
            <person name="Song J.Y."/>
            <person name="Lee S.K."/>
        </authorList>
    </citation>
    <scope>NUCLEOTIDE SEQUENCE [LARGE SCALE GENOMIC DNA]</scope>
    <source>
        <tissue evidence="2">Muscle</tissue>
    </source>
</reference>
<feature type="region of interest" description="Disordered" evidence="1">
    <location>
        <begin position="1"/>
        <end position="77"/>
    </location>
</feature>
<proteinExistence type="predicted"/>
<dbReference type="EMBL" id="SRLO01000783">
    <property type="protein sequence ID" value="TNN46554.1"/>
    <property type="molecule type" value="Genomic_DNA"/>
</dbReference>
<sequence length="262" mass="26670">MVNRSSVVCVAGASATPPSTTPPSATPPSATPPSSSTMCSAGFSLAAKPGATYPPRCRSRPASRPARRGGNGAAATPLISPPVLVLLRRFGNAGRTAALLLRRERSPGGPEARGAVGAPGGRALRAPVGGGVDRRGQEQHIRLLGHRRGNLQQKEEVNTGTAAGTRLRAVGAPLTLGFFLSDGSARAAALVLEGSVLLWSRSSGASRLLHGEGSDPPSSGPGRSSGSASNSGSMAASSRRGWGSGRGGRSKSEREWWRKGRS</sequence>
<feature type="compositionally biased region" description="Basic and acidic residues" evidence="1">
    <location>
        <begin position="250"/>
        <end position="262"/>
    </location>
</feature>
<dbReference type="Proteomes" id="UP000314294">
    <property type="component" value="Unassembled WGS sequence"/>
</dbReference>
<evidence type="ECO:0000313" key="2">
    <source>
        <dbReference type="EMBL" id="TNN46554.1"/>
    </source>
</evidence>
<feature type="compositionally biased region" description="Low complexity" evidence="1">
    <location>
        <begin position="214"/>
        <end position="241"/>
    </location>
</feature>
<feature type="region of interest" description="Disordered" evidence="1">
    <location>
        <begin position="208"/>
        <end position="262"/>
    </location>
</feature>